<dbReference type="InterPro" id="IPR036388">
    <property type="entry name" value="WH-like_DNA-bd_sf"/>
</dbReference>
<evidence type="ECO:0000259" key="5">
    <source>
        <dbReference type="PROSITE" id="PS50931"/>
    </source>
</evidence>
<keyword evidence="3" id="KW-0238">DNA-binding</keyword>
<dbReference type="InterPro" id="IPR036390">
    <property type="entry name" value="WH_DNA-bd_sf"/>
</dbReference>
<dbReference type="PANTHER" id="PTHR30346:SF30">
    <property type="entry name" value="SMALL NEUTRAL PROTEASE REGULATORY PROTEIN"/>
    <property type="match status" value="1"/>
</dbReference>
<dbReference type="PROSITE" id="PS50931">
    <property type="entry name" value="HTH_LYSR"/>
    <property type="match status" value="1"/>
</dbReference>
<name>A0A3A8EFE5_9GAMM</name>
<feature type="domain" description="HTH lysR-type" evidence="5">
    <location>
        <begin position="1"/>
        <end position="58"/>
    </location>
</feature>
<dbReference type="Pfam" id="PF00126">
    <property type="entry name" value="HTH_1"/>
    <property type="match status" value="1"/>
</dbReference>
<dbReference type="Proteomes" id="UP000269001">
    <property type="component" value="Unassembled WGS sequence"/>
</dbReference>
<protein>
    <submittedName>
        <fullName evidence="6">LysR family transcriptional regulator</fullName>
    </submittedName>
</protein>
<dbReference type="GO" id="GO:0003700">
    <property type="term" value="F:DNA-binding transcription factor activity"/>
    <property type="evidence" value="ECO:0007669"/>
    <property type="project" value="InterPro"/>
</dbReference>
<comment type="similarity">
    <text evidence="1">Belongs to the LysR transcriptional regulatory family.</text>
</comment>
<evidence type="ECO:0000313" key="7">
    <source>
        <dbReference type="Proteomes" id="UP000269001"/>
    </source>
</evidence>
<dbReference type="GO" id="GO:0003677">
    <property type="term" value="F:DNA binding"/>
    <property type="evidence" value="ECO:0007669"/>
    <property type="project" value="UniProtKB-KW"/>
</dbReference>
<dbReference type="Gene3D" id="1.10.10.10">
    <property type="entry name" value="Winged helix-like DNA-binding domain superfamily/Winged helix DNA-binding domain"/>
    <property type="match status" value="1"/>
</dbReference>
<keyword evidence="4" id="KW-0804">Transcription</keyword>
<dbReference type="SUPFAM" id="SSF53850">
    <property type="entry name" value="Periplasmic binding protein-like II"/>
    <property type="match status" value="1"/>
</dbReference>
<evidence type="ECO:0000256" key="2">
    <source>
        <dbReference type="ARBA" id="ARBA00023015"/>
    </source>
</evidence>
<dbReference type="PANTHER" id="PTHR30346">
    <property type="entry name" value="TRANSCRIPTIONAL DUAL REGULATOR HCAR-RELATED"/>
    <property type="match status" value="1"/>
</dbReference>
<evidence type="ECO:0000256" key="1">
    <source>
        <dbReference type="ARBA" id="ARBA00009437"/>
    </source>
</evidence>
<evidence type="ECO:0000313" key="6">
    <source>
        <dbReference type="EMBL" id="RKG32879.1"/>
    </source>
</evidence>
<sequence>MELRHIRYFLVVAEEKSFTRAAQRLGISQPPLSMQIKNLEDEIGIELFYRSSHGAELTAAGQVFLNTVQPIQQRVDDAVSLAQQMANGELGQLRLGFTGTAMLNPVLPHSIRLFQQQYPKVQLRLEEGNSLVLIDRLLNDQLDIALIRPPHHVPVDIHIQTLMYEPLVVVMPLEHVIDQQQEIQLKLLKDENFIMAAHSVSAGLHDAVLDACRSHGLEPKIGQSAPQIVSIVSLVAANLGVSLVPASAMQLGIKGVQYLQVAEPKPVVGFSLAYRRNTHAQAAINFSSLIQSLLKND</sequence>
<evidence type="ECO:0000256" key="3">
    <source>
        <dbReference type="ARBA" id="ARBA00023125"/>
    </source>
</evidence>
<dbReference type="FunFam" id="1.10.10.10:FF:000001">
    <property type="entry name" value="LysR family transcriptional regulator"/>
    <property type="match status" value="1"/>
</dbReference>
<dbReference type="Pfam" id="PF03466">
    <property type="entry name" value="LysR_substrate"/>
    <property type="match status" value="1"/>
</dbReference>
<comment type="caution">
    <text evidence="6">The sequence shown here is derived from an EMBL/GenBank/DDBJ whole genome shotgun (WGS) entry which is preliminary data.</text>
</comment>
<proteinExistence type="inferred from homology"/>
<dbReference type="RefSeq" id="WP_120370437.1">
    <property type="nucleotide sequence ID" value="NZ_RAXU01000012.1"/>
</dbReference>
<evidence type="ECO:0000256" key="4">
    <source>
        <dbReference type="ARBA" id="ARBA00023163"/>
    </source>
</evidence>
<keyword evidence="2" id="KW-0805">Transcription regulation</keyword>
<dbReference type="SUPFAM" id="SSF46785">
    <property type="entry name" value="Winged helix' DNA-binding domain"/>
    <property type="match status" value="1"/>
</dbReference>
<dbReference type="InterPro" id="IPR000847">
    <property type="entry name" value="LysR_HTH_N"/>
</dbReference>
<dbReference type="GO" id="GO:0032993">
    <property type="term" value="C:protein-DNA complex"/>
    <property type="evidence" value="ECO:0007669"/>
    <property type="project" value="TreeGrafter"/>
</dbReference>
<organism evidence="6 7">
    <name type="scientific">Acinetobacter guerrae</name>
    <dbReference type="NCBI Taxonomy" id="1843371"/>
    <lineage>
        <taxon>Bacteria</taxon>
        <taxon>Pseudomonadati</taxon>
        <taxon>Pseudomonadota</taxon>
        <taxon>Gammaproteobacteria</taxon>
        <taxon>Moraxellales</taxon>
        <taxon>Moraxellaceae</taxon>
        <taxon>Acinetobacter</taxon>
    </lineage>
</organism>
<gene>
    <name evidence="6" type="ORF">D7V21_10375</name>
</gene>
<reference evidence="6 7" key="1">
    <citation type="submission" date="2018-09" db="EMBL/GenBank/DDBJ databases">
        <title>The draft genome of Acinetobacter spp. strains.</title>
        <authorList>
            <person name="Qin J."/>
            <person name="Feng Y."/>
            <person name="Zong Z."/>
        </authorList>
    </citation>
    <scope>NUCLEOTIDE SEQUENCE [LARGE SCALE GENOMIC DNA]</scope>
    <source>
        <strain evidence="6 7">WCHAc060096</strain>
    </source>
</reference>
<accession>A0A3A8EFE5</accession>
<dbReference type="Gene3D" id="3.40.190.10">
    <property type="entry name" value="Periplasmic binding protein-like II"/>
    <property type="match status" value="2"/>
</dbReference>
<keyword evidence="7" id="KW-1185">Reference proteome</keyword>
<dbReference type="PRINTS" id="PR00039">
    <property type="entry name" value="HTHLYSR"/>
</dbReference>
<dbReference type="AlphaFoldDB" id="A0A3A8EFE5"/>
<dbReference type="InterPro" id="IPR005119">
    <property type="entry name" value="LysR_subst-bd"/>
</dbReference>
<dbReference type="EMBL" id="RAXU01000012">
    <property type="protein sequence ID" value="RKG32879.1"/>
    <property type="molecule type" value="Genomic_DNA"/>
</dbReference>